<dbReference type="InterPro" id="IPR051314">
    <property type="entry name" value="AAA_ATPase_RarA/MGS1/WRNIP1"/>
</dbReference>
<dbReference type="Proteomes" id="UP000262878">
    <property type="component" value="Unassembled WGS sequence"/>
</dbReference>
<dbReference type="PANTHER" id="PTHR13779:SF7">
    <property type="entry name" value="ATPASE WRNIP1"/>
    <property type="match status" value="1"/>
</dbReference>
<evidence type="ECO:0000313" key="3">
    <source>
        <dbReference type="Proteomes" id="UP000262878"/>
    </source>
</evidence>
<dbReference type="InterPro" id="IPR027417">
    <property type="entry name" value="P-loop_NTPase"/>
</dbReference>
<dbReference type="Gene3D" id="3.40.50.300">
    <property type="entry name" value="P-loop containing nucleotide triphosphate hydrolases"/>
    <property type="match status" value="1"/>
</dbReference>
<dbReference type="GO" id="GO:0000731">
    <property type="term" value="P:DNA synthesis involved in DNA repair"/>
    <property type="evidence" value="ECO:0007669"/>
    <property type="project" value="TreeGrafter"/>
</dbReference>
<dbReference type="GO" id="GO:0008047">
    <property type="term" value="F:enzyme activator activity"/>
    <property type="evidence" value="ECO:0007669"/>
    <property type="project" value="TreeGrafter"/>
</dbReference>
<evidence type="ECO:0000259" key="1">
    <source>
        <dbReference type="SMART" id="SM00382"/>
    </source>
</evidence>
<sequence>MTNGELAFEEEHDFRPLAARMRAQSLDEYVGQTHLLAEGKPLWQAVAQGRLHSMILWGPPGTGKTTLAELMATSADATVSRLSAITSGVKEIRQAIDEAKQRAQQQGRRTLLFVDEVHRFNKSQQDAFLPFIEDGTV</sequence>
<dbReference type="EMBL" id="DMUP01000208">
    <property type="protein sequence ID" value="HAR56837.1"/>
    <property type="molecule type" value="Genomic_DNA"/>
</dbReference>
<comment type="caution">
    <text evidence="2">The sequence shown here is derived from an EMBL/GenBank/DDBJ whole genome shotgun (WGS) entry which is preliminary data.</text>
</comment>
<dbReference type="Pfam" id="PF00004">
    <property type="entry name" value="AAA"/>
    <property type="match status" value="1"/>
</dbReference>
<dbReference type="GO" id="GO:0016887">
    <property type="term" value="F:ATP hydrolysis activity"/>
    <property type="evidence" value="ECO:0007669"/>
    <property type="project" value="InterPro"/>
</dbReference>
<dbReference type="GO" id="GO:0006261">
    <property type="term" value="P:DNA-templated DNA replication"/>
    <property type="evidence" value="ECO:0007669"/>
    <property type="project" value="TreeGrafter"/>
</dbReference>
<dbReference type="SUPFAM" id="SSF52540">
    <property type="entry name" value="P-loop containing nucleoside triphosphate hydrolases"/>
    <property type="match status" value="1"/>
</dbReference>
<name>A0A348WQM5_9GAMM</name>
<reference evidence="2 3" key="1">
    <citation type="journal article" date="2018" name="Nat. Biotechnol.">
        <title>A standardized bacterial taxonomy based on genome phylogeny substantially revises the tree of life.</title>
        <authorList>
            <person name="Parks D.H."/>
            <person name="Chuvochina M."/>
            <person name="Waite D.W."/>
            <person name="Rinke C."/>
            <person name="Skarshewski A."/>
            <person name="Chaumeil P.A."/>
            <person name="Hugenholtz P."/>
        </authorList>
    </citation>
    <scope>NUCLEOTIDE SEQUENCE [LARGE SCALE GENOMIC DNA]</scope>
    <source>
        <strain evidence="2">UBA9360</strain>
    </source>
</reference>
<dbReference type="PANTHER" id="PTHR13779">
    <property type="entry name" value="WERNER HELICASE-INTERACTING PROTEIN 1 FAMILY MEMBER"/>
    <property type="match status" value="1"/>
</dbReference>
<dbReference type="GO" id="GO:0005524">
    <property type="term" value="F:ATP binding"/>
    <property type="evidence" value="ECO:0007669"/>
    <property type="project" value="InterPro"/>
</dbReference>
<protein>
    <submittedName>
        <fullName evidence="2">Recombination factor protein RarA</fullName>
    </submittedName>
</protein>
<feature type="non-terminal residue" evidence="2">
    <location>
        <position position="137"/>
    </location>
</feature>
<organism evidence="2 3">
    <name type="scientific">Idiomarina baltica</name>
    <dbReference type="NCBI Taxonomy" id="190892"/>
    <lineage>
        <taxon>Bacteria</taxon>
        <taxon>Pseudomonadati</taxon>
        <taxon>Pseudomonadota</taxon>
        <taxon>Gammaproteobacteria</taxon>
        <taxon>Alteromonadales</taxon>
        <taxon>Idiomarinaceae</taxon>
        <taxon>Idiomarina</taxon>
    </lineage>
</organism>
<dbReference type="InterPro" id="IPR003593">
    <property type="entry name" value="AAA+_ATPase"/>
</dbReference>
<dbReference type="CDD" id="cd00009">
    <property type="entry name" value="AAA"/>
    <property type="match status" value="1"/>
</dbReference>
<dbReference type="AlphaFoldDB" id="A0A348WQM5"/>
<dbReference type="GO" id="GO:0017116">
    <property type="term" value="F:single-stranded DNA helicase activity"/>
    <property type="evidence" value="ECO:0007669"/>
    <property type="project" value="TreeGrafter"/>
</dbReference>
<proteinExistence type="predicted"/>
<dbReference type="InterPro" id="IPR003959">
    <property type="entry name" value="ATPase_AAA_core"/>
</dbReference>
<dbReference type="SMART" id="SM00382">
    <property type="entry name" value="AAA"/>
    <property type="match status" value="1"/>
</dbReference>
<feature type="domain" description="AAA+ ATPase" evidence="1">
    <location>
        <begin position="50"/>
        <end position="136"/>
    </location>
</feature>
<evidence type="ECO:0000313" key="2">
    <source>
        <dbReference type="EMBL" id="HAR56837.1"/>
    </source>
</evidence>
<accession>A0A348WQM5</accession>
<gene>
    <name evidence="2" type="ORF">DCR58_08655</name>
</gene>